<dbReference type="PANTHER" id="PTHR23192:SF31">
    <property type="entry name" value="OLFACTOMEDIN-4-LIKE"/>
    <property type="match status" value="1"/>
</dbReference>
<comment type="caution">
    <text evidence="3">Lacks conserved residue(s) required for the propagation of feature annotation.</text>
</comment>
<accession>A0A6P3W3N1</accession>
<keyword evidence="7" id="KW-1185">Reference proteome</keyword>
<gene>
    <name evidence="8" type="primary">si:ch211-194m7.8</name>
</gene>
<dbReference type="InterPro" id="IPR003112">
    <property type="entry name" value="Olfac-like_dom"/>
</dbReference>
<evidence type="ECO:0000313" key="8">
    <source>
        <dbReference type="RefSeq" id="XP_012688570.2"/>
    </source>
</evidence>
<dbReference type="KEGG" id="char:105905132"/>
<feature type="coiled-coil region" evidence="4">
    <location>
        <begin position="51"/>
        <end position="78"/>
    </location>
</feature>
<sequence length="449" mass="50893">MLILLVLLSLTENVQTQRVQGQQKNGACVCDVKSLVWTFPAITYENVSNLAQDCGDALQNLETQIEDTEATMPHLLATVENVTRRLGPFQYLKSNGLYNALHLNQLKEELQELQHTIDITHNDNPSKETIKLTTEIAHAKQKVENMYKDNGFNLETVKENLRLLGNRVQTCRSIPTEFRSTCSQRIMTNISSAVVTKLSSFGKSYISGAWGREAKQDSEERYWVQPLTSGHRSGNVMRMYSSFNDFMAFKNYKDVPVAPSNTHTNAIQGPGTLLYGEAVFYQCYNTGELCRYDLQTKATLRQTLPEAGFNNKFPYCYYTCRDWTDMNLSADERGLWVVYTTLDNHGNLVVSLLDSGSLNVTHTWKTGLFKKSVTNAFMVCGVLYATRFVDTYREEVFYAFDTATGLEDNTLALPLEKVAAGVASLLYNPIDRRLYMYNDAYLLAYQAVF</sequence>
<evidence type="ECO:0000313" key="7">
    <source>
        <dbReference type="Proteomes" id="UP000515152"/>
    </source>
</evidence>
<protein>
    <submittedName>
        <fullName evidence="8">Olfactomedin-4</fullName>
    </submittedName>
</protein>
<feature type="signal peptide" evidence="5">
    <location>
        <begin position="1"/>
        <end position="16"/>
    </location>
</feature>
<evidence type="ECO:0000256" key="4">
    <source>
        <dbReference type="SAM" id="Coils"/>
    </source>
</evidence>
<dbReference type="OrthoDB" id="8626508at2759"/>
<evidence type="ECO:0000256" key="3">
    <source>
        <dbReference type="PROSITE-ProRule" id="PRU00446"/>
    </source>
</evidence>
<feature type="chain" id="PRO_5028072692" evidence="5">
    <location>
        <begin position="17"/>
        <end position="449"/>
    </location>
</feature>
<dbReference type="SMART" id="SM00284">
    <property type="entry name" value="OLF"/>
    <property type="match status" value="1"/>
</dbReference>
<dbReference type="Pfam" id="PF02191">
    <property type="entry name" value="OLF"/>
    <property type="match status" value="1"/>
</dbReference>
<feature type="domain" description="Olfactomedin-like" evidence="6">
    <location>
        <begin position="181"/>
        <end position="449"/>
    </location>
</feature>
<dbReference type="PROSITE" id="PS51132">
    <property type="entry name" value="OLF"/>
    <property type="match status" value="1"/>
</dbReference>
<dbReference type="GO" id="GO:0005615">
    <property type="term" value="C:extracellular space"/>
    <property type="evidence" value="ECO:0007669"/>
    <property type="project" value="TreeGrafter"/>
</dbReference>
<organism evidence="7 8">
    <name type="scientific">Clupea harengus</name>
    <name type="common">Atlantic herring</name>
    <dbReference type="NCBI Taxonomy" id="7950"/>
    <lineage>
        <taxon>Eukaryota</taxon>
        <taxon>Metazoa</taxon>
        <taxon>Chordata</taxon>
        <taxon>Craniata</taxon>
        <taxon>Vertebrata</taxon>
        <taxon>Euteleostomi</taxon>
        <taxon>Actinopterygii</taxon>
        <taxon>Neopterygii</taxon>
        <taxon>Teleostei</taxon>
        <taxon>Clupei</taxon>
        <taxon>Clupeiformes</taxon>
        <taxon>Clupeoidei</taxon>
        <taxon>Clupeidae</taxon>
        <taxon>Clupea</taxon>
    </lineage>
</organism>
<keyword evidence="2" id="KW-0964">Secreted</keyword>
<name>A0A6P3W3N1_CLUHA</name>
<keyword evidence="4" id="KW-0175">Coiled coil</keyword>
<dbReference type="Proteomes" id="UP000515152">
    <property type="component" value="Chromosome 3"/>
</dbReference>
<keyword evidence="5" id="KW-0732">Signal</keyword>
<dbReference type="GeneID" id="105905132"/>
<dbReference type="RefSeq" id="XP_012688570.2">
    <property type="nucleotide sequence ID" value="XM_012833116.3"/>
</dbReference>
<dbReference type="InterPro" id="IPR050605">
    <property type="entry name" value="Olfactomedin-like_domain"/>
</dbReference>
<dbReference type="AlphaFoldDB" id="A0A6P3W3N1"/>
<proteinExistence type="predicted"/>
<evidence type="ECO:0000256" key="1">
    <source>
        <dbReference type="ARBA" id="ARBA00004613"/>
    </source>
</evidence>
<dbReference type="PANTHER" id="PTHR23192">
    <property type="entry name" value="OLFACTOMEDIN-RELATED"/>
    <property type="match status" value="1"/>
</dbReference>
<evidence type="ECO:0000256" key="5">
    <source>
        <dbReference type="SAM" id="SignalP"/>
    </source>
</evidence>
<reference evidence="8" key="1">
    <citation type="submission" date="2025-08" db="UniProtKB">
        <authorList>
            <consortium name="RefSeq"/>
        </authorList>
    </citation>
    <scope>IDENTIFICATION</scope>
</reference>
<evidence type="ECO:0000256" key="2">
    <source>
        <dbReference type="ARBA" id="ARBA00022525"/>
    </source>
</evidence>
<evidence type="ECO:0000259" key="6">
    <source>
        <dbReference type="PROSITE" id="PS51132"/>
    </source>
</evidence>
<dbReference type="GO" id="GO:0007165">
    <property type="term" value="P:signal transduction"/>
    <property type="evidence" value="ECO:0007669"/>
    <property type="project" value="TreeGrafter"/>
</dbReference>
<comment type="subcellular location">
    <subcellularLocation>
        <location evidence="1">Secreted</location>
    </subcellularLocation>
</comment>